<proteinExistence type="predicted"/>
<dbReference type="RefSeq" id="WP_344949876.1">
    <property type="nucleotide sequence ID" value="NZ_BAAAZR010000038.1"/>
</dbReference>
<feature type="region of interest" description="Disordered" evidence="1">
    <location>
        <begin position="1"/>
        <end position="25"/>
    </location>
</feature>
<feature type="domain" description="DUF6817" evidence="2">
    <location>
        <begin position="35"/>
        <end position="119"/>
    </location>
</feature>
<evidence type="ECO:0000313" key="4">
    <source>
        <dbReference type="Proteomes" id="UP001500888"/>
    </source>
</evidence>
<comment type="caution">
    <text evidence="3">The sequence shown here is derived from an EMBL/GenBank/DDBJ whole genome shotgun (WGS) entry which is preliminary data.</text>
</comment>
<evidence type="ECO:0000313" key="3">
    <source>
        <dbReference type="EMBL" id="GAA3836170.1"/>
    </source>
</evidence>
<organism evidence="3 4">
    <name type="scientific">Sphaerisporangium flaviroseum</name>
    <dbReference type="NCBI Taxonomy" id="509199"/>
    <lineage>
        <taxon>Bacteria</taxon>
        <taxon>Bacillati</taxon>
        <taxon>Actinomycetota</taxon>
        <taxon>Actinomycetes</taxon>
        <taxon>Streptosporangiales</taxon>
        <taxon>Streptosporangiaceae</taxon>
        <taxon>Sphaerisporangium</taxon>
    </lineage>
</organism>
<feature type="compositionally biased region" description="Basic and acidic residues" evidence="1">
    <location>
        <begin position="1"/>
        <end position="23"/>
    </location>
</feature>
<dbReference type="EMBL" id="BAAAZR010000038">
    <property type="protein sequence ID" value="GAA3836170.1"/>
    <property type="molecule type" value="Genomic_DNA"/>
</dbReference>
<evidence type="ECO:0000259" key="2">
    <source>
        <dbReference type="Pfam" id="PF20680"/>
    </source>
</evidence>
<accession>A0ABP7J7R7</accession>
<evidence type="ECO:0000256" key="1">
    <source>
        <dbReference type="SAM" id="MobiDB-lite"/>
    </source>
</evidence>
<dbReference type="InterPro" id="IPR049202">
    <property type="entry name" value="DUF6817"/>
</dbReference>
<dbReference type="Pfam" id="PF20680">
    <property type="entry name" value="DUF6817"/>
    <property type="match status" value="1"/>
</dbReference>
<dbReference type="Proteomes" id="UP001500888">
    <property type="component" value="Unassembled WGS sequence"/>
</dbReference>
<reference evidence="4" key="1">
    <citation type="journal article" date="2019" name="Int. J. Syst. Evol. Microbiol.">
        <title>The Global Catalogue of Microorganisms (GCM) 10K type strain sequencing project: providing services to taxonomists for standard genome sequencing and annotation.</title>
        <authorList>
            <consortium name="The Broad Institute Genomics Platform"/>
            <consortium name="The Broad Institute Genome Sequencing Center for Infectious Disease"/>
            <person name="Wu L."/>
            <person name="Ma J."/>
        </authorList>
    </citation>
    <scope>NUCLEOTIDE SEQUENCE [LARGE SCALE GENOMIC DNA]</scope>
    <source>
        <strain evidence="4">JCM 16908</strain>
    </source>
</reference>
<keyword evidence="4" id="KW-1185">Reference proteome</keyword>
<protein>
    <recommendedName>
        <fullName evidence="2">DUF6817 domain-containing protein</fullName>
    </recommendedName>
</protein>
<sequence>MRRTHDEPHEKGHEASYGKRSDESDNEAFDTAIELLRTLGAGEVDHPGGTLLAHLRRVHDLLAEWGARPDLRLAGLCHAFYGTDGFATALLPLDRRGELAAIIGKDAEALVHFYAGCDREASYPGLARDEGLFRDRFSGDTFSPPVSWRRDFAELTAANELDVVTASPELRARWGPGLRELLTELRPLLSDQAWRACERTLG</sequence>
<name>A0ABP7J7R7_9ACTN</name>
<gene>
    <name evidence="3" type="ORF">GCM10022226_67520</name>
</gene>